<proteinExistence type="predicted"/>
<dbReference type="PROSITE" id="PS50268">
    <property type="entry name" value="CADHERIN_2"/>
    <property type="match status" value="1"/>
</dbReference>
<dbReference type="SUPFAM" id="SSF53300">
    <property type="entry name" value="vWA-like"/>
    <property type="match status" value="1"/>
</dbReference>
<dbReference type="Gene3D" id="2.60.40.10">
    <property type="entry name" value="Immunoglobulins"/>
    <property type="match status" value="2"/>
</dbReference>
<gene>
    <name evidence="4" type="ORF">SYK_14640</name>
</gene>
<dbReference type="InterPro" id="IPR003886">
    <property type="entry name" value="NIDO_dom"/>
</dbReference>
<evidence type="ECO:0000313" key="4">
    <source>
        <dbReference type="EMBL" id="BDQ37104.1"/>
    </source>
</evidence>
<dbReference type="Gene3D" id="2.60.40.3440">
    <property type="match status" value="1"/>
</dbReference>
<feature type="region of interest" description="Disordered" evidence="1">
    <location>
        <begin position="1811"/>
        <end position="1832"/>
    </location>
</feature>
<sequence length="3839" mass="403354">MADPKTQMLQVSLPGAGKTQTYQLTPDTPVKFDFDIAEAVFTGNNGNLEIALEGGGTVILQNYQALADAGTLSTFEMMDGEQVAGDVYLFAFADTGDGEETELETAGDGATGGSGAGAYSDDAGQLGDGINALGGQDDAYDARTLAAIPEVEGNNPPIANDDFNEITEIGDPDFDPAVHVTPVRGEEEYLEDGPRAPGDTPEGDFFALGTQGDGFYINYPNELPQIQDPVGGNVIANDLDPDPGQGIESLLMNSIDYDGVDSAGLNPGPVDIPPAGQTVEGRYGTLFIEPNGDYTYTLNEDLADELEEGQTFDEIFDYTIVDSLSAVSNTAQLTITVYGSNDAPYAVADTNVQAIEHGDSTAYQYPDGYPTSGEGSESSTSQMVLEPGSDLVDPTPGVDGYGTAIMAGSDDNSFQLDMSSVFTNGLNFYGTNYDAASDIYISTNGLISFGHSNTSYDPEGIVTYTDGPLIAIQYDDYDLGTGVPPTGEQGNLYYHVDDTNGIVTITWEAVGPYQPAEDTQGSGGNFVQIRLHDLGNGDFGIEYRYDDVSWTRGQPGDGEPYPTGGWTAGDGSHFGLVMGSGTGDFINVEDTSNVGQSGVYAWEVRDGQVSGELHDYTVAVGASGNVLLNDSDVDDNDMVNEPGEETDLFVMGLYSAYPSDNIDDQLDYAMPTVEDDLGGTIEYPQVSPAQSSFTVQGHYGELTVNADGSYVYTLDDDNENSDLEGLNYDRPGTDSFTYATMDDSGAMDYANLTFTVNGANDAPVAYDDANSIIEWGAGLTDMNDFLAARFSEGQEPIEQTDTIHGNVIDGDAFGGVADTDVDDTEIFVSRIYTKGEEEQDIPDSGDGQPTLTASGLVITNEADVYNDGDQEVTIDGQYGTLTIRADGSYDYVLNNENPNVDALNVEDSLVETFYYTARNSYDDGVESNEAELNITIYGNNDNPEVSITRPARFDGEFVEDGAHAVGSGATDILGGHGIQISDVDNVGAELTVTVTQDVRHEGDILSFDVLRANGNPHPRIQTIDGDDFDGITVFQFKGVLVTIDNNTGTIFMEAATGRTPGFNQFEQAMKRLTFEIDSEDDTPNTADRGFTVTVRDDNSDPVDPAEIDGQGVYSVDGVASTSFTLHVIAANDTPVAEDDGIYQVTELSDVTDGGCHLFDGPLGVLLADLLGVPTSELPENVAEGNVLANDWDPDQFAYGDGGAPDTEDNPNDLTDLRVIGLKYDGEPDQGEVAMDTAMAPTPGDGFSPVGDTLADGVFVQGLYGRLYMDDEGNFRYVADTEAANALAEGHSATETFTYMITDGDASLSTDPNAYNDPDTDTATVTFQIHGSNDQATIIVEPGADQGTVTEVEWVESPVDPNDPSTWASGTVAPDDFTDSNEAVLDEFGNIVVTPALETLETGGQLFVDDPDHHPHDPATFTNLAGTPVQIDLEDTFQPDTDVTSKGGTFTINELGEWTYEIDNTLPVVQTMGDGESFTETFQVTSYDGTDSHTITVTVEGSNDAPVITSIVAPVEDFEDGVTTGWDSNETGTMFGNTFLGMFGEGEGTAKTFAIDHDADTVTIEFDMAEHGFWDPNFLNNNDTDHFIIEVGGQTVEIPLSAFVSETFTGGSAGTSVNLTTYPGLGGGFLHHVSITLPAPDSGDLTLDLSANIETEWFTLFGHQIFPTDVEAFAIDNVSVASYDEGGLPMFSVIENTGGDSNVAQLGSSDVEGHAVHYQITGITDANGDPADPSLFSFDGNTLVAHGGATGFDYETNSSYTVTVVPVDEQGGVGQDVDITVNIGNLNEPPTGEDFTMTVGLEGGPVPFLGADGSEGGTGEDADHVSDPEDPSYTGQELDVMITDLPDNGQLVYGPGQTPVTQADVDNGTQFDLNQLSYVPDGEAIDGVLLGSRVAGDATLSQWGIEQPDGSYDLVIDGVTVTTSVTRNGDNAELTQYHEGANHIGFGIADEQGQGLNGTTDDVLTVSFDGAAVSYAEIGFDGLGGYFDPDSPQEAFATWTAYDAAGNVVASGEVNNGMINTVPTDGGGSGDLFQYMVMDESLLGEGNSFTRLEFSTVEHGSEDGANWELRYIDAEFTNTDTFDYIPIDSGLPGTDGELVDPAGSSTVTVNILPDAPVNQDPTAVADSESVYEPDTGAFAGMAEVSANVLDNDLDPDNTPGEMSLTQVEFDGTTYDFTGADPITITGVHGTLEIGSNGEYTYTATDETLPEGVNPTETFKYTMTDGDTVDNDPVAQSANLVIQVNGLNDAPIALDDAYDAYEVNDGAIVTLGNVGNASGGGDDYDPDTGETVPGTTPDAIMSFSPVGNPPAGVTLLPNGDVQFNQDNPAYDHLGVEETMDITFQYTANDGDADSNVATVTITVNGANDAPVLDLSAGTVTFEGEEAGYNNMLGIYTMADGNPVNPEIILVNVNDPNLDIGDVLTTYGDGATPNYFLVSVGYGATPTGTPEFVWDEANGEWAISFDGGTTTLDARFDNMDLNPNDPEHTFDPAELLAGRVGVDDQFLEVEGADDDDFDDVLAEEHDGADGADHGPVTFTEGGDAVGVTGAVDISDIDSDNMSKVEISFEEQPGDVLSITLPSWASFGPDDGDAGTMTIIGEAPKADWEALLQTLTFENTSQDPLGDDLDTENTIENLRDLSVTVYDDQGAASNTAHAFVQVIPVNDPPVAVDDLGSASGHYVPGEETPDGPLYTFSANVGNVYQWATGGITHTGIKTDGEGNSIADKAVDNSGPDEALTINFAQSQTAVEFDILTHGSNDPLFEATSGSTTLTTDTSQPTYLIVTPGTGNSYAVTTNDGTPFDSLTLSPEGESDRFSLKGGIELTPADTSSGDMPIVEGNVLANDWDYEDVDYPEGDNPATPALEGSTELTVTGIATGDQDNLPDYTGVDFTPDSGTFNTGDDGEGAFIQGTYGVLEIGTNGEYTYTPNPDQTGEISETFTYQVSDTEGAVDYGLLNVSVTIENAAPVADDDMQNVPEDIPTTLDVLANDSDPDGDPLSIDSFDAVATANADGTGGTVGTVTEVGGELVFTPEDGYNGPAYFNYSVTDGGLTDSAQVTLNVTATNDDPVAVDDLYDDQPGIENDFNVVTEGGTNFESNPVNYLLIVDTSGSMSTNNRIGEAKAALNEMLETLQEQINTSGGSVKVGLIDFDGNTVTRTYTLTDNPATTEYQDARNFVATFDAQGSTDYFDALSAANTWVATEAGSIETQVIFMSDGLPNNTSNWQGQMNTLHSNTNVIGVGIEMGSSNMQYINQINENGNGINLDDPSDLNGLLQTILTETSTEGTTATGNVLDNDTDADAGDTLSVVSVALGEESSHGAFTALSAVGTDADDADTAVMVGTYGTLTINSDGTYEYTPDQPAADALSTGDTETEAFTYQMTDGQGGYDEATVSFLINGADDAPVAVNDVFAGMELTPGYWQTSTNTTTINDADFTGSISGGDYNGVGFDISARGEAFIGWGNANVVRVGGDDLGVNNPNQWRGDNSNNIDGKWDENMTISFDAPQTSVTITLGGTGDGDTPSFSVSGGSGSYSNGVFTATGNITSITIGADHKKDSFYLESLSASRTVTSTAWIAAYMTPNGIAGDVLQNDFDAEDADYVETSGVNTDLVVLGATGTGGYVSLDDTGDGSATSGTIQGEYGSLTLNEDGTFQYNVDPALVNNINGPGVETFEYQIADTDGMTSTATLEFPITVAGDNSVIVGTSGDDTLYDDTGDNVIFGLEGSDDIHLSGGDDTVTLGEGADTITIDPAYIGGNVEVTDFDINAGDQLDLNALGSGNLAITSDSGSTDLILTVEDVSGSSDLVITLNGVVSSHDGITANVDLATDNVNDIIQQIIDSPDNF</sequence>
<dbReference type="Pfam" id="PF00353">
    <property type="entry name" value="HemolysinCabind"/>
    <property type="match status" value="1"/>
</dbReference>
<dbReference type="InterPro" id="IPR002035">
    <property type="entry name" value="VWF_A"/>
</dbReference>
<dbReference type="InterPro" id="IPR013783">
    <property type="entry name" value="Ig-like_fold"/>
</dbReference>
<dbReference type="InterPro" id="IPR001343">
    <property type="entry name" value="Hemolysn_Ca-bd"/>
</dbReference>
<feature type="region of interest" description="Disordered" evidence="1">
    <location>
        <begin position="361"/>
        <end position="385"/>
    </location>
</feature>
<feature type="domain" description="Cadherin" evidence="3">
    <location>
        <begin position="1690"/>
        <end position="1791"/>
    </location>
</feature>
<dbReference type="InterPro" id="IPR010221">
    <property type="entry name" value="VCBS_dom"/>
</dbReference>
<name>A0ABM8B028_9BACT</name>
<dbReference type="InterPro" id="IPR036465">
    <property type="entry name" value="vWFA_dom_sf"/>
</dbReference>
<feature type="compositionally biased region" description="Low complexity" evidence="1">
    <location>
        <begin position="371"/>
        <end position="381"/>
    </location>
</feature>
<organism evidence="4 5">
    <name type="scientific">Pseudodesulfovibrio nedwellii</name>
    <dbReference type="NCBI Taxonomy" id="2973072"/>
    <lineage>
        <taxon>Bacteria</taxon>
        <taxon>Pseudomonadati</taxon>
        <taxon>Thermodesulfobacteriota</taxon>
        <taxon>Desulfovibrionia</taxon>
        <taxon>Desulfovibrionales</taxon>
        <taxon>Desulfovibrionaceae</taxon>
    </lineage>
</organism>
<reference evidence="4 5" key="1">
    <citation type="submission" date="2022-08" db="EMBL/GenBank/DDBJ databases">
        <title>Genome Sequence of the sulphate-reducing bacterium, Pseudodesulfovibrio sp. SYK.</title>
        <authorList>
            <person name="Kondo R."/>
            <person name="Kataoka T."/>
        </authorList>
    </citation>
    <scope>NUCLEOTIDE SEQUENCE [LARGE SCALE GENOMIC DNA]</scope>
    <source>
        <strain evidence="4 5">SYK</strain>
    </source>
</reference>
<feature type="domain" description="VWFA" evidence="2">
    <location>
        <begin position="3098"/>
        <end position="3274"/>
    </location>
</feature>
<dbReference type="PROSITE" id="PS50234">
    <property type="entry name" value="VWFA"/>
    <property type="match status" value="1"/>
</dbReference>
<protein>
    <recommendedName>
        <fullName evidence="6">Tandem-95 repeat protein</fullName>
    </recommendedName>
</protein>
<dbReference type="NCBIfam" id="NF012211">
    <property type="entry name" value="tand_rpt_95"/>
    <property type="match status" value="2"/>
</dbReference>
<dbReference type="Pfam" id="PF17963">
    <property type="entry name" value="Big_9"/>
    <property type="match status" value="2"/>
</dbReference>
<dbReference type="EMBL" id="AP026709">
    <property type="protein sequence ID" value="BDQ37104.1"/>
    <property type="molecule type" value="Genomic_DNA"/>
</dbReference>
<dbReference type="InterPro" id="IPR002126">
    <property type="entry name" value="Cadherin-like_dom"/>
</dbReference>
<accession>A0ABM8B028</accession>
<dbReference type="Pfam" id="PF17803">
    <property type="entry name" value="Cadherin_4"/>
    <property type="match status" value="1"/>
</dbReference>
<dbReference type="Pfam" id="PF13519">
    <property type="entry name" value="VWA_2"/>
    <property type="match status" value="1"/>
</dbReference>
<dbReference type="InterPro" id="IPR040853">
    <property type="entry name" value="RapA2_cadherin-like"/>
</dbReference>
<evidence type="ECO:0000259" key="2">
    <source>
        <dbReference type="PROSITE" id="PS50234"/>
    </source>
</evidence>
<dbReference type="CDD" id="cd00198">
    <property type="entry name" value="vWFA"/>
    <property type="match status" value="1"/>
</dbReference>
<dbReference type="NCBIfam" id="TIGR01965">
    <property type="entry name" value="VCBS_repeat"/>
    <property type="match status" value="9"/>
</dbReference>
<keyword evidence="5" id="KW-1185">Reference proteome</keyword>
<dbReference type="RefSeq" id="WP_281762963.1">
    <property type="nucleotide sequence ID" value="NZ_AP026709.1"/>
</dbReference>
<dbReference type="Proteomes" id="UP001317742">
    <property type="component" value="Chromosome"/>
</dbReference>
<dbReference type="Gene3D" id="3.40.50.410">
    <property type="entry name" value="von Willebrand factor, type A domain"/>
    <property type="match status" value="1"/>
</dbReference>
<evidence type="ECO:0000259" key="3">
    <source>
        <dbReference type="PROSITE" id="PS50268"/>
    </source>
</evidence>
<dbReference type="SMART" id="SM00327">
    <property type="entry name" value="VWA"/>
    <property type="match status" value="1"/>
</dbReference>
<evidence type="ECO:0000313" key="5">
    <source>
        <dbReference type="Proteomes" id="UP001317742"/>
    </source>
</evidence>
<evidence type="ECO:0008006" key="6">
    <source>
        <dbReference type="Google" id="ProtNLM"/>
    </source>
</evidence>
<dbReference type="Pfam" id="PF06119">
    <property type="entry name" value="NIDO"/>
    <property type="match status" value="1"/>
</dbReference>
<evidence type="ECO:0000256" key="1">
    <source>
        <dbReference type="SAM" id="MobiDB-lite"/>
    </source>
</evidence>